<dbReference type="EMBL" id="CAEZTM010000001">
    <property type="protein sequence ID" value="CAB4560220.1"/>
    <property type="molecule type" value="Genomic_DNA"/>
</dbReference>
<name>A0A6J6D888_9ZZZZ</name>
<dbReference type="Pfam" id="PF02875">
    <property type="entry name" value="Mur_ligase_C"/>
    <property type="match status" value="1"/>
</dbReference>
<dbReference type="InterPro" id="IPR004101">
    <property type="entry name" value="Mur_ligase_C"/>
</dbReference>
<reference evidence="2" key="1">
    <citation type="submission" date="2020-05" db="EMBL/GenBank/DDBJ databases">
        <authorList>
            <person name="Chiriac C."/>
            <person name="Salcher M."/>
            <person name="Ghai R."/>
            <person name="Kavagutti S V."/>
        </authorList>
    </citation>
    <scope>NUCLEOTIDE SEQUENCE</scope>
</reference>
<evidence type="ECO:0000259" key="1">
    <source>
        <dbReference type="Pfam" id="PF02875"/>
    </source>
</evidence>
<proteinExistence type="predicted"/>
<gene>
    <name evidence="2" type="ORF">UFOPK1684_00020</name>
</gene>
<dbReference type="GO" id="GO:0016881">
    <property type="term" value="F:acid-amino acid ligase activity"/>
    <property type="evidence" value="ECO:0007669"/>
    <property type="project" value="InterPro"/>
</dbReference>
<dbReference type="Gene3D" id="3.90.190.20">
    <property type="entry name" value="Mur ligase, C-terminal domain"/>
    <property type="match status" value="1"/>
</dbReference>
<accession>A0A6J6D888</accession>
<evidence type="ECO:0000313" key="2">
    <source>
        <dbReference type="EMBL" id="CAB4560220.1"/>
    </source>
</evidence>
<sequence length="220" mass="23511">MPRNNRMTEVTLDEPWIDWGRSGGVLVAGEQRLAWEVPTMSRRLLERALESVSARVGAGVSLGEAVAGVVRAAEPHILDVHRVGEGVLVIDDTGTLGVSDAATSLKTVTGLAARERRVVVAAGALDFDGESDYDNLGAFGALMVRLNVDQVFAVGPEARALFLSVGREGSWDGESQHCESVEDAYDDIRAFVRPEDVVLVMGSTGQSLLPLALRLVEDLS</sequence>
<dbReference type="InterPro" id="IPR036615">
    <property type="entry name" value="Mur_ligase_C_dom_sf"/>
</dbReference>
<dbReference type="SUPFAM" id="SSF53244">
    <property type="entry name" value="MurD-like peptide ligases, peptide-binding domain"/>
    <property type="match status" value="1"/>
</dbReference>
<dbReference type="AlphaFoldDB" id="A0A6J6D888"/>
<organism evidence="2">
    <name type="scientific">freshwater metagenome</name>
    <dbReference type="NCBI Taxonomy" id="449393"/>
    <lineage>
        <taxon>unclassified sequences</taxon>
        <taxon>metagenomes</taxon>
        <taxon>ecological metagenomes</taxon>
    </lineage>
</organism>
<protein>
    <submittedName>
        <fullName evidence="2">Unannotated protein</fullName>
    </submittedName>
</protein>
<feature type="domain" description="Mur ligase C-terminal" evidence="1">
    <location>
        <begin position="85"/>
        <end position="203"/>
    </location>
</feature>